<evidence type="ECO:0000313" key="4">
    <source>
        <dbReference type="Proteomes" id="UP000032250"/>
    </source>
</evidence>
<dbReference type="HOGENOM" id="CLU_412633_0_0_9"/>
<gene>
    <name evidence="3" type="ORF">N495_13955</name>
</gene>
<protein>
    <submittedName>
        <fullName evidence="3">Chitinase</fullName>
    </submittedName>
</protein>
<dbReference type="InterPro" id="IPR013540">
    <property type="entry name" value="ChitinaseA_N"/>
</dbReference>
<evidence type="ECO:0000313" key="3">
    <source>
        <dbReference type="EMBL" id="KIS24627.1"/>
    </source>
</evidence>
<dbReference type="PATRIC" id="fig|1379739.3.peg.3184"/>
<dbReference type="SUPFAM" id="SSF81296">
    <property type="entry name" value="E set domains"/>
    <property type="match status" value="1"/>
</dbReference>
<proteinExistence type="predicted"/>
<evidence type="ECO:0000259" key="2">
    <source>
        <dbReference type="Pfam" id="PF08329"/>
    </source>
</evidence>
<dbReference type="InterPro" id="IPR013783">
    <property type="entry name" value="Ig-like_fold"/>
</dbReference>
<dbReference type="Pfam" id="PF08329">
    <property type="entry name" value="ChitinaseA_N"/>
    <property type="match status" value="1"/>
</dbReference>
<name>A0A0D1BXL3_CLOBO</name>
<dbReference type="RefSeq" id="WP_003484182.1">
    <property type="nucleotide sequence ID" value="NZ_JXSU01000007.1"/>
</dbReference>
<dbReference type="Gene3D" id="2.60.40.10">
    <property type="entry name" value="Immunoglobulins"/>
    <property type="match status" value="1"/>
</dbReference>
<dbReference type="OrthoDB" id="9802318at2"/>
<evidence type="ECO:0000256" key="1">
    <source>
        <dbReference type="SAM" id="SignalP"/>
    </source>
</evidence>
<comment type="caution">
    <text evidence="3">The sequence shown here is derived from an EMBL/GenBank/DDBJ whole genome shotgun (WGS) entry which is preliminary data.</text>
</comment>
<reference evidence="3 4" key="1">
    <citation type="submission" date="2014-06" db="EMBL/GenBank/DDBJ databases">
        <title>Genome characterization of distinct group I Clostridium botulinum lineages.</title>
        <authorList>
            <person name="Giordani F."/>
            <person name="Anselmo A."/>
            <person name="Fillo S."/>
            <person name="Palozzi A.M."/>
            <person name="Fortunato A."/>
            <person name="Gentile B."/>
            <person name="Ciammaruconi A."/>
            <person name="Anniballi F."/>
            <person name="De Medici D."/>
            <person name="Lista F."/>
        </authorList>
    </citation>
    <scope>NUCLEOTIDE SEQUENCE [LARGE SCALE GENOMIC DNA]</scope>
    <source>
        <strain evidence="3 4">B2 450</strain>
    </source>
</reference>
<feature type="chain" id="PRO_5002227797" evidence="1">
    <location>
        <begin position="31"/>
        <end position="669"/>
    </location>
</feature>
<dbReference type="EMBL" id="JXSU01000007">
    <property type="protein sequence ID" value="KIS24627.1"/>
    <property type="molecule type" value="Genomic_DNA"/>
</dbReference>
<dbReference type="GO" id="GO:0004568">
    <property type="term" value="F:chitinase activity"/>
    <property type="evidence" value="ECO:0007669"/>
    <property type="project" value="InterPro"/>
</dbReference>
<sequence length="669" mass="75471">MNKKFKTINKANALALSAAILLGVSTPVCALEKNKEEIDINKVHLKSNNSSYVLNNSKKNPKVLDTPTSVPSDFQLSKDNWDGSPNYTISMDMWYGANGDVWKLYENGKLVHEVKLVNNSPNAQHGEVKFTNKSNGTYKYTAELINAAGVKKSKNTVVHEVTKNDTPIDVPLPESVSGQPAVGYTVLNEDNNNFEWAVFVSNPNKNYIWQGSSFSLWGMSFETDNEITSVSNADSFKQNGKNVIINVKQDERLLPYNTTRIFVVKGKKHSSKAPTNFKSNLIRGDISYPTFASLPSSFTKNKPDLNEKDLIANKSDYYNPKIKVNTDNKLMYNNPASSTQLIIPMPKKMPVPINGVNGLRIWMPSKYLAMGIGTGTEYFGLNPNFMIGLSIKENFTCGLAPLESGYTENIVTVDGEKWSWPIQKKHPDGPFQQEKGNFNEIKKQYPDYFADSAEHENYVTLKTGEPDDPSYVHAAMSSYMSLTMTREFLYAIPNNDFSGALKKAKDPWAEFVLVDNAYNRGVYGLLQRKLFTEHRDKLINSPDINKEFNLSGFANHIENIQNVIKAMDSETQNFYDADITWADMENYFKELRLYYGRNVPTDADWNVMKADVKKAYDVLSKHWGGGRVSLRYDFLTLLRVCQKHLPENKQPAPSGASWIEQVNSANNIH</sequence>
<dbReference type="AlphaFoldDB" id="A0A0D1BXL3"/>
<keyword evidence="1" id="KW-0732">Signal</keyword>
<accession>A0A0D1BXL3</accession>
<feature type="domain" description="Chitinase A N-terminal" evidence="2">
    <location>
        <begin position="88"/>
        <end position="158"/>
    </location>
</feature>
<dbReference type="GO" id="GO:0006032">
    <property type="term" value="P:chitin catabolic process"/>
    <property type="evidence" value="ECO:0007669"/>
    <property type="project" value="InterPro"/>
</dbReference>
<organism evidence="3 4">
    <name type="scientific">Clostridium botulinum B2 450</name>
    <dbReference type="NCBI Taxonomy" id="1379739"/>
    <lineage>
        <taxon>Bacteria</taxon>
        <taxon>Bacillati</taxon>
        <taxon>Bacillota</taxon>
        <taxon>Clostridia</taxon>
        <taxon>Eubacteriales</taxon>
        <taxon>Clostridiaceae</taxon>
        <taxon>Clostridium</taxon>
    </lineage>
</organism>
<dbReference type="Proteomes" id="UP000032250">
    <property type="component" value="Unassembled WGS sequence"/>
</dbReference>
<feature type="signal peptide" evidence="1">
    <location>
        <begin position="1"/>
        <end position="30"/>
    </location>
</feature>
<dbReference type="InterPro" id="IPR014756">
    <property type="entry name" value="Ig_E-set"/>
</dbReference>